<dbReference type="InParanoid" id="A0A6L2PFM2"/>
<evidence type="ECO:0008006" key="3">
    <source>
        <dbReference type="Google" id="ProtNLM"/>
    </source>
</evidence>
<dbReference type="PANTHER" id="PTHR46060:SF1">
    <property type="entry name" value="MARINER MOS1 TRANSPOSASE-LIKE PROTEIN"/>
    <property type="match status" value="1"/>
</dbReference>
<protein>
    <recommendedName>
        <fullName evidence="3">Mos1 transposase HTH domain-containing protein</fullName>
    </recommendedName>
</protein>
<gene>
    <name evidence="1" type="ORF">Cfor_05006</name>
</gene>
<name>A0A6L2PFM2_COPFO</name>
<evidence type="ECO:0000313" key="2">
    <source>
        <dbReference type="Proteomes" id="UP000502823"/>
    </source>
</evidence>
<dbReference type="OrthoDB" id="6716714at2759"/>
<dbReference type="InterPro" id="IPR052709">
    <property type="entry name" value="Transposase-MT_Hybrid"/>
</dbReference>
<sequence>MLKEAFKDEAMGKTQVYEWFNPFKRGEMSVEDQLRSGGPSTSRSDENVEKVRQAVLEDRRPAIDEITEITGVSWSTCQRVLTEDLMMKRVAAKFVSRLLTEEP</sequence>
<keyword evidence="2" id="KW-1185">Reference proteome</keyword>
<reference evidence="2" key="1">
    <citation type="submission" date="2020-01" db="EMBL/GenBank/DDBJ databases">
        <title>Draft genome sequence of the Termite Coptotermes fromosanus.</title>
        <authorList>
            <person name="Itakura S."/>
            <person name="Yosikawa Y."/>
            <person name="Umezawa K."/>
        </authorList>
    </citation>
    <scope>NUCLEOTIDE SEQUENCE [LARGE SCALE GENOMIC DNA]</scope>
</reference>
<dbReference type="AlphaFoldDB" id="A0A6L2PFM2"/>
<comment type="caution">
    <text evidence="1">The sequence shown here is derived from an EMBL/GenBank/DDBJ whole genome shotgun (WGS) entry which is preliminary data.</text>
</comment>
<dbReference type="Proteomes" id="UP000502823">
    <property type="component" value="Unassembled WGS sequence"/>
</dbReference>
<accession>A0A6L2PFM2</accession>
<dbReference type="PANTHER" id="PTHR46060">
    <property type="entry name" value="MARINER MOS1 TRANSPOSASE-LIKE PROTEIN"/>
    <property type="match status" value="1"/>
</dbReference>
<proteinExistence type="predicted"/>
<evidence type="ECO:0000313" key="1">
    <source>
        <dbReference type="EMBL" id="GFG29188.1"/>
    </source>
</evidence>
<organism evidence="1 2">
    <name type="scientific">Coptotermes formosanus</name>
    <name type="common">Formosan subterranean termite</name>
    <dbReference type="NCBI Taxonomy" id="36987"/>
    <lineage>
        <taxon>Eukaryota</taxon>
        <taxon>Metazoa</taxon>
        <taxon>Ecdysozoa</taxon>
        <taxon>Arthropoda</taxon>
        <taxon>Hexapoda</taxon>
        <taxon>Insecta</taxon>
        <taxon>Pterygota</taxon>
        <taxon>Neoptera</taxon>
        <taxon>Polyneoptera</taxon>
        <taxon>Dictyoptera</taxon>
        <taxon>Blattodea</taxon>
        <taxon>Blattoidea</taxon>
        <taxon>Termitoidae</taxon>
        <taxon>Rhinotermitidae</taxon>
        <taxon>Coptotermes</taxon>
    </lineage>
</organism>
<dbReference type="EMBL" id="BLKM01003593">
    <property type="protein sequence ID" value="GFG29188.1"/>
    <property type="molecule type" value="Genomic_DNA"/>
</dbReference>